<gene>
    <name evidence="1" type="ORF">MUDAN_MDHGFNIF_02326</name>
</gene>
<dbReference type="EMBL" id="UYIG01000024">
    <property type="protein sequence ID" value="VDG27463.1"/>
    <property type="molecule type" value="Genomic_DNA"/>
</dbReference>
<sequence>MAGGMANNQQNKKCGLVKLVVPRKPLTCTVTPVKLTSHQHYLLVQQRLLTQRLAKLRTRTAANLEIQHALQADLRAIQAQLVLVS</sequence>
<protein>
    <submittedName>
        <fullName evidence="1">Uncharacterized protein</fullName>
    </submittedName>
</protein>
<dbReference type="Proteomes" id="UP000289996">
    <property type="component" value="Unassembled WGS sequence"/>
</dbReference>
<keyword evidence="2" id="KW-1185">Reference proteome</keyword>
<accession>A0A660E3C9</accession>
<organism evidence="1 2">
    <name type="scientific">Lactiplantibacillus mudanjiangensis</name>
    <dbReference type="NCBI Taxonomy" id="1296538"/>
    <lineage>
        <taxon>Bacteria</taxon>
        <taxon>Bacillati</taxon>
        <taxon>Bacillota</taxon>
        <taxon>Bacilli</taxon>
        <taxon>Lactobacillales</taxon>
        <taxon>Lactobacillaceae</taxon>
        <taxon>Lactiplantibacillus</taxon>
    </lineage>
</organism>
<reference evidence="1 2" key="1">
    <citation type="submission" date="2018-11" db="EMBL/GenBank/DDBJ databases">
        <authorList>
            <person name="Wuyts S."/>
        </authorList>
    </citation>
    <scope>NUCLEOTIDE SEQUENCE [LARGE SCALE GENOMIC DNA]</scope>
    <source>
        <strain evidence="1">Lactobacillus mudanjiangensis AMBF249</strain>
    </source>
</reference>
<evidence type="ECO:0000313" key="2">
    <source>
        <dbReference type="Proteomes" id="UP000289996"/>
    </source>
</evidence>
<name>A0A660E3C9_9LACO</name>
<dbReference type="AlphaFoldDB" id="A0A660E3C9"/>
<evidence type="ECO:0000313" key="1">
    <source>
        <dbReference type="EMBL" id="VDG27463.1"/>
    </source>
</evidence>
<proteinExistence type="predicted"/>